<feature type="domain" description="Fibronectin type-III" evidence="4">
    <location>
        <begin position="508"/>
        <end position="601"/>
    </location>
</feature>
<dbReference type="Pfam" id="PF00041">
    <property type="entry name" value="fn3"/>
    <property type="match status" value="2"/>
</dbReference>
<dbReference type="InterPro" id="IPR013783">
    <property type="entry name" value="Ig-like_fold"/>
</dbReference>
<comment type="caution">
    <text evidence="5">The sequence shown here is derived from an EMBL/GenBank/DDBJ whole genome shotgun (WGS) entry which is preliminary data.</text>
</comment>
<dbReference type="InterPro" id="IPR002110">
    <property type="entry name" value="Ankyrin_rpt"/>
</dbReference>
<feature type="repeat" description="ANK" evidence="3">
    <location>
        <begin position="38"/>
        <end position="70"/>
    </location>
</feature>
<evidence type="ECO:0000313" key="5">
    <source>
        <dbReference type="EMBL" id="KAJ3444746.1"/>
    </source>
</evidence>
<dbReference type="EMBL" id="JANTQA010000023">
    <property type="protein sequence ID" value="KAJ3444746.1"/>
    <property type="molecule type" value="Genomic_DNA"/>
</dbReference>
<feature type="repeat" description="ANK" evidence="3">
    <location>
        <begin position="357"/>
        <end position="389"/>
    </location>
</feature>
<dbReference type="Proteomes" id="UP001146793">
    <property type="component" value="Unassembled WGS sequence"/>
</dbReference>
<proteinExistence type="predicted"/>
<dbReference type="CDD" id="cd00063">
    <property type="entry name" value="FN3"/>
    <property type="match status" value="2"/>
</dbReference>
<dbReference type="PROSITE" id="PS50297">
    <property type="entry name" value="ANK_REP_REGION"/>
    <property type="match status" value="1"/>
</dbReference>
<dbReference type="Gene3D" id="1.25.40.20">
    <property type="entry name" value="Ankyrin repeat-containing domain"/>
    <property type="match status" value="3"/>
</dbReference>
<evidence type="ECO:0000256" key="1">
    <source>
        <dbReference type="ARBA" id="ARBA00022737"/>
    </source>
</evidence>
<dbReference type="Gene3D" id="2.60.40.10">
    <property type="entry name" value="Immunoglobulins"/>
    <property type="match status" value="2"/>
</dbReference>
<keyword evidence="1" id="KW-0677">Repeat</keyword>
<keyword evidence="2 3" id="KW-0040">ANK repeat</keyword>
<sequence>MRHSSDWSKLHIKARDNDFNGLEDLLKKGMDPNTTKSDNWTPLHLACLNDNLESIEVLIKYGSDLSLKENNGRKALHVALHSGNVCIRNILNHSKIPELFEALKKNDDCELIKKNSLNELKKIKYETLNILHFACIYNKPAVLHELLQMGMDPNEKCIYKQTGLHLSAIYNHHSCSNILIAYKAKMNVCNIKNETPLLISAKYGYRYNAEYLLSCGADPLIKNHVQLTPLHYAVFRDNYKCVEILLSTKRGRKELHYQKRNLVHLAVKGKSIHSLKILEKYKCNFEMLNDYGETPFQVALKNNSLKIISWFLKLKKCSFYKKKQTNAIHLSVLQKKMPVLEILLKSKRIPIDAKDENGNTAIFYSVQQESINFTRALLKYGAKPRIVNNMGSSPFDVANEQNLKLITLFKKLHPQRINVIEHLSSSSTSITITWLIPKSFEKIENFKIKAKSTHQCQHLVSNDNWCQINFLMPNVEYSIKIKAFNYFGSGKYSKPKSISTRDSKKPSQITNLTQIDPVKDSEIFIKWDQPKYNGDPIIEYEIQVNGIKTSFEELFFSTSNNTSFRIFGLPENNAFFVKMRSKNKLGWSHWSYEAIMLTKKNEN</sequence>
<dbReference type="PROSITE" id="PS50853">
    <property type="entry name" value="FN3"/>
    <property type="match status" value="2"/>
</dbReference>
<dbReference type="PROSITE" id="PS50088">
    <property type="entry name" value="ANK_REPEAT"/>
    <property type="match status" value="3"/>
</dbReference>
<dbReference type="InterPro" id="IPR036770">
    <property type="entry name" value="Ankyrin_rpt-contain_sf"/>
</dbReference>
<evidence type="ECO:0000313" key="6">
    <source>
        <dbReference type="Proteomes" id="UP001146793"/>
    </source>
</evidence>
<dbReference type="SUPFAM" id="SSF49265">
    <property type="entry name" value="Fibronectin type III"/>
    <property type="match status" value="1"/>
</dbReference>
<evidence type="ECO:0000259" key="4">
    <source>
        <dbReference type="PROSITE" id="PS50853"/>
    </source>
</evidence>
<dbReference type="SMART" id="SM00060">
    <property type="entry name" value="FN3"/>
    <property type="match status" value="2"/>
</dbReference>
<dbReference type="AlphaFoldDB" id="A0AAV7ZV91"/>
<name>A0AAV7ZV91_9EUKA</name>
<dbReference type="PANTHER" id="PTHR24198:SF165">
    <property type="entry name" value="ANKYRIN REPEAT-CONTAINING PROTEIN-RELATED"/>
    <property type="match status" value="1"/>
</dbReference>
<dbReference type="Pfam" id="PF12796">
    <property type="entry name" value="Ank_2"/>
    <property type="match status" value="3"/>
</dbReference>
<organism evidence="5 6">
    <name type="scientific">Anaeramoeba flamelloides</name>
    <dbReference type="NCBI Taxonomy" id="1746091"/>
    <lineage>
        <taxon>Eukaryota</taxon>
        <taxon>Metamonada</taxon>
        <taxon>Anaeramoebidae</taxon>
        <taxon>Anaeramoeba</taxon>
    </lineage>
</organism>
<accession>A0AAV7ZV91</accession>
<dbReference type="SUPFAM" id="SSF48403">
    <property type="entry name" value="Ankyrin repeat"/>
    <property type="match status" value="2"/>
</dbReference>
<dbReference type="InterPro" id="IPR003961">
    <property type="entry name" value="FN3_dom"/>
</dbReference>
<evidence type="ECO:0000256" key="3">
    <source>
        <dbReference type="PROSITE-ProRule" id="PRU00023"/>
    </source>
</evidence>
<protein>
    <submittedName>
        <fullName evidence="5">Ankyrin repeat-containing protein</fullName>
    </submittedName>
</protein>
<feature type="domain" description="Fibronectin type-III" evidence="4">
    <location>
        <begin position="413"/>
        <end position="503"/>
    </location>
</feature>
<dbReference type="SMART" id="SM00248">
    <property type="entry name" value="ANK"/>
    <property type="match status" value="11"/>
</dbReference>
<reference evidence="5" key="1">
    <citation type="submission" date="2022-08" db="EMBL/GenBank/DDBJ databases">
        <title>Novel sulphate-reducing endosymbionts in the free-living metamonad Anaeramoeba.</title>
        <authorList>
            <person name="Jerlstrom-Hultqvist J."/>
            <person name="Cepicka I."/>
            <person name="Gallot-Lavallee L."/>
            <person name="Salas-Leiva D."/>
            <person name="Curtis B.A."/>
            <person name="Zahonova K."/>
            <person name="Pipaliya S."/>
            <person name="Dacks J."/>
            <person name="Roger A.J."/>
        </authorList>
    </citation>
    <scope>NUCLEOTIDE SEQUENCE</scope>
    <source>
        <strain evidence="5">Busselton2</strain>
    </source>
</reference>
<gene>
    <name evidence="5" type="ORF">M0812_10607</name>
</gene>
<dbReference type="PANTHER" id="PTHR24198">
    <property type="entry name" value="ANKYRIN REPEAT AND PROTEIN KINASE DOMAIN-CONTAINING PROTEIN"/>
    <property type="match status" value="1"/>
</dbReference>
<dbReference type="InterPro" id="IPR036116">
    <property type="entry name" value="FN3_sf"/>
</dbReference>
<evidence type="ECO:0000256" key="2">
    <source>
        <dbReference type="ARBA" id="ARBA00023043"/>
    </source>
</evidence>
<feature type="repeat" description="ANK" evidence="3">
    <location>
        <begin position="192"/>
        <end position="224"/>
    </location>
</feature>